<sequence length="272" mass="31982">MVIGNHYNKPNVSVVMGVYNGEKYLHEAIESVLNQTYRNFEFIIVNDGSTDNTEKIILRYKNKDDRIKYLKNKLNVGQSKTWNLAIDKSRGKYIARMDADDICLSNRFEEQIKFLNNNPNIDVLGTQYFIINANEIKSIKSSLVPRDLRDAKPSVHHPTCILKKELFVKFGKYNSKFDGAEDLELWYRFYSNGVNFYNINKYLFKYRIHGNNVSVKKIKRQVYLQLKINILGIFKYHINFSFKGYVYICEQFLYLAYLSLGLDKIFKKYGAC</sequence>
<dbReference type="Proteomes" id="UP000033947">
    <property type="component" value="Unassembled WGS sequence"/>
</dbReference>
<evidence type="ECO:0000313" key="3">
    <source>
        <dbReference type="Proteomes" id="UP000033947"/>
    </source>
</evidence>
<gene>
    <name evidence="2" type="ORF">UU55_C0016G0008</name>
</gene>
<keyword evidence="2" id="KW-0808">Transferase</keyword>
<comment type="caution">
    <text evidence="2">The sequence shown here is derived from an EMBL/GenBank/DDBJ whole genome shotgun (WGS) entry which is preliminary data.</text>
</comment>
<name>A0A0G0VRF4_UNCKA</name>
<protein>
    <submittedName>
        <fullName evidence="2">Glycosyltransferase, group 2 family</fullName>
    </submittedName>
</protein>
<dbReference type="InterPro" id="IPR029044">
    <property type="entry name" value="Nucleotide-diphossugar_trans"/>
</dbReference>
<evidence type="ECO:0000259" key="1">
    <source>
        <dbReference type="Pfam" id="PF00535"/>
    </source>
</evidence>
<proteinExistence type="predicted"/>
<dbReference type="SUPFAM" id="SSF53448">
    <property type="entry name" value="Nucleotide-diphospho-sugar transferases"/>
    <property type="match status" value="1"/>
</dbReference>
<accession>A0A0G0VRF4</accession>
<dbReference type="EMBL" id="LCBB01000016">
    <property type="protein sequence ID" value="KKS02247.1"/>
    <property type="molecule type" value="Genomic_DNA"/>
</dbReference>
<dbReference type="PANTHER" id="PTHR22916:SF3">
    <property type="entry name" value="UDP-GLCNAC:BETAGAL BETA-1,3-N-ACETYLGLUCOSAMINYLTRANSFERASE-LIKE PROTEIN 1"/>
    <property type="match status" value="1"/>
</dbReference>
<dbReference type="Pfam" id="PF00535">
    <property type="entry name" value="Glycos_transf_2"/>
    <property type="match status" value="1"/>
</dbReference>
<dbReference type="Gene3D" id="3.90.550.10">
    <property type="entry name" value="Spore Coat Polysaccharide Biosynthesis Protein SpsA, Chain A"/>
    <property type="match status" value="1"/>
</dbReference>
<feature type="domain" description="Glycosyltransferase 2-like" evidence="1">
    <location>
        <begin position="13"/>
        <end position="140"/>
    </location>
</feature>
<dbReference type="GO" id="GO:0016758">
    <property type="term" value="F:hexosyltransferase activity"/>
    <property type="evidence" value="ECO:0007669"/>
    <property type="project" value="UniProtKB-ARBA"/>
</dbReference>
<dbReference type="PANTHER" id="PTHR22916">
    <property type="entry name" value="GLYCOSYLTRANSFERASE"/>
    <property type="match status" value="1"/>
</dbReference>
<dbReference type="InterPro" id="IPR001173">
    <property type="entry name" value="Glyco_trans_2-like"/>
</dbReference>
<organism evidence="2 3">
    <name type="scientific">candidate division WWE3 bacterium GW2011_GWC2_41_23</name>
    <dbReference type="NCBI Taxonomy" id="1619123"/>
    <lineage>
        <taxon>Bacteria</taxon>
        <taxon>Katanobacteria</taxon>
    </lineage>
</organism>
<reference evidence="2 3" key="1">
    <citation type="journal article" date="2015" name="Nature">
        <title>rRNA introns, odd ribosomes, and small enigmatic genomes across a large radiation of phyla.</title>
        <authorList>
            <person name="Brown C.T."/>
            <person name="Hug L.A."/>
            <person name="Thomas B.C."/>
            <person name="Sharon I."/>
            <person name="Castelle C.J."/>
            <person name="Singh A."/>
            <person name="Wilkins M.J."/>
            <person name="Williams K.H."/>
            <person name="Banfield J.F."/>
        </authorList>
    </citation>
    <scope>NUCLEOTIDE SEQUENCE [LARGE SCALE GENOMIC DNA]</scope>
</reference>
<dbReference type="AlphaFoldDB" id="A0A0G0VRF4"/>
<evidence type="ECO:0000313" key="2">
    <source>
        <dbReference type="EMBL" id="KKS02247.1"/>
    </source>
</evidence>